<reference evidence="3" key="1">
    <citation type="submission" date="2017-09" db="EMBL/GenBank/DDBJ databases">
        <title>Depth-based differentiation of microbial function through sediment-hosted aquifers and enrichment of novel symbionts in the deep terrestrial subsurface.</title>
        <authorList>
            <person name="Probst A.J."/>
            <person name="Ladd B."/>
            <person name="Jarett J.K."/>
            <person name="Geller-Mcgrath D.E."/>
            <person name="Sieber C.M.K."/>
            <person name="Emerson J.B."/>
            <person name="Anantharaman K."/>
            <person name="Thomas B.C."/>
            <person name="Malmstrom R."/>
            <person name="Stieglmeier M."/>
            <person name="Klingl A."/>
            <person name="Woyke T."/>
            <person name="Ryan C.M."/>
            <person name="Banfield J.F."/>
        </authorList>
    </citation>
    <scope>NUCLEOTIDE SEQUENCE [LARGE SCALE GENOMIC DNA]</scope>
</reference>
<dbReference type="AlphaFoldDB" id="A0A2M8KV73"/>
<dbReference type="Pfam" id="PF04020">
    <property type="entry name" value="Phage_holin_4_2"/>
    <property type="match status" value="1"/>
</dbReference>
<evidence type="ECO:0008006" key="4">
    <source>
        <dbReference type="Google" id="ProtNLM"/>
    </source>
</evidence>
<name>A0A2M8KV73_9BACT</name>
<dbReference type="PANTHER" id="PTHR37309:SF1">
    <property type="entry name" value="SLR0284 PROTEIN"/>
    <property type="match status" value="1"/>
</dbReference>
<dbReference type="PANTHER" id="PTHR37309">
    <property type="entry name" value="SLR0284 PROTEIN"/>
    <property type="match status" value="1"/>
</dbReference>
<proteinExistence type="predicted"/>
<keyword evidence="1" id="KW-1133">Transmembrane helix</keyword>
<protein>
    <recommendedName>
        <fullName evidence="4">Phage holin family protein</fullName>
    </recommendedName>
</protein>
<dbReference type="Proteomes" id="UP000231569">
    <property type="component" value="Unassembled WGS sequence"/>
</dbReference>
<sequence>MLNLVLNLLVATLAVLISDYLLPGVTINGLTTAIITAIVLGVLNTFVRPILQIIALPISILTLGLFALIINTAMVMLAGTLVPGFVVESFLSAFFFSILLSIVSAFLNILKGKK</sequence>
<feature type="transmembrane region" description="Helical" evidence="1">
    <location>
        <begin position="90"/>
        <end position="110"/>
    </location>
</feature>
<feature type="transmembrane region" description="Helical" evidence="1">
    <location>
        <begin position="50"/>
        <end position="70"/>
    </location>
</feature>
<keyword evidence="1" id="KW-0812">Transmembrane</keyword>
<evidence type="ECO:0000313" key="3">
    <source>
        <dbReference type="Proteomes" id="UP000231569"/>
    </source>
</evidence>
<gene>
    <name evidence="2" type="ORF">COU89_01340</name>
</gene>
<accession>A0A2M8KV73</accession>
<organism evidence="2 3">
    <name type="scientific">Candidatus Roizmanbacteria bacterium CG10_big_fil_rev_8_21_14_0_10_45_7</name>
    <dbReference type="NCBI Taxonomy" id="1974854"/>
    <lineage>
        <taxon>Bacteria</taxon>
        <taxon>Candidatus Roizmaniibacteriota</taxon>
    </lineage>
</organism>
<keyword evidence="1" id="KW-0472">Membrane</keyword>
<comment type="caution">
    <text evidence="2">The sequence shown here is derived from an EMBL/GenBank/DDBJ whole genome shotgun (WGS) entry which is preliminary data.</text>
</comment>
<dbReference type="InterPro" id="IPR007165">
    <property type="entry name" value="Phage_holin_4_2"/>
</dbReference>
<dbReference type="EMBL" id="PFEE01000029">
    <property type="protein sequence ID" value="PJE63800.1"/>
    <property type="molecule type" value="Genomic_DNA"/>
</dbReference>
<evidence type="ECO:0000256" key="1">
    <source>
        <dbReference type="SAM" id="Phobius"/>
    </source>
</evidence>
<feature type="transmembrane region" description="Helical" evidence="1">
    <location>
        <begin position="20"/>
        <end position="43"/>
    </location>
</feature>
<evidence type="ECO:0000313" key="2">
    <source>
        <dbReference type="EMBL" id="PJE63800.1"/>
    </source>
</evidence>